<gene>
    <name evidence="2" type="ORF">Hypma_011251</name>
</gene>
<protein>
    <submittedName>
        <fullName evidence="2">Uncharacterized protein</fullName>
    </submittedName>
</protein>
<evidence type="ECO:0000313" key="2">
    <source>
        <dbReference type="EMBL" id="RDB21653.1"/>
    </source>
</evidence>
<proteinExistence type="predicted"/>
<organism evidence="2 3">
    <name type="scientific">Hypsizygus marmoreus</name>
    <name type="common">White beech mushroom</name>
    <name type="synonym">Agaricus marmoreus</name>
    <dbReference type="NCBI Taxonomy" id="39966"/>
    <lineage>
        <taxon>Eukaryota</taxon>
        <taxon>Fungi</taxon>
        <taxon>Dikarya</taxon>
        <taxon>Basidiomycota</taxon>
        <taxon>Agaricomycotina</taxon>
        <taxon>Agaricomycetes</taxon>
        <taxon>Agaricomycetidae</taxon>
        <taxon>Agaricales</taxon>
        <taxon>Tricholomatineae</taxon>
        <taxon>Lyophyllaceae</taxon>
        <taxon>Hypsizygus</taxon>
    </lineage>
</organism>
<sequence length="273" mass="30409">MLKPLPIDTRYLLPRSSERNARYKTPPSHILTPQKQLLRSRLEKPKTRQNIMRPTTVFGQIALFCAPVVFAQSYDDEHFYKRDLSIADVAFNAHDMLDALHSAIERRKGVDKVVSSCASQTPTCVSTLETPDVDSRGGCRKRVMGHLKVATFAHLGTVTTRRRIVFTRVAKLAQRDTMHTKVKLFDVADDSKENRSSSMSTTSPPHVLPSLPTQTSSRHISTRSPLPSPSVKPSIAANNGILTVNYRRPSQPANLEPLQTMVLDTELSLLAVS</sequence>
<feature type="region of interest" description="Disordered" evidence="1">
    <location>
        <begin position="190"/>
        <end position="234"/>
    </location>
</feature>
<accession>A0A369JPR1</accession>
<keyword evidence="3" id="KW-1185">Reference proteome</keyword>
<dbReference type="Proteomes" id="UP000076154">
    <property type="component" value="Unassembled WGS sequence"/>
</dbReference>
<dbReference type="InParanoid" id="A0A369JPR1"/>
<evidence type="ECO:0000313" key="3">
    <source>
        <dbReference type="Proteomes" id="UP000076154"/>
    </source>
</evidence>
<dbReference type="EMBL" id="LUEZ02000054">
    <property type="protein sequence ID" value="RDB21653.1"/>
    <property type="molecule type" value="Genomic_DNA"/>
</dbReference>
<name>A0A369JPR1_HYPMA</name>
<evidence type="ECO:0000256" key="1">
    <source>
        <dbReference type="SAM" id="MobiDB-lite"/>
    </source>
</evidence>
<feature type="compositionally biased region" description="Polar residues" evidence="1">
    <location>
        <begin position="211"/>
        <end position="225"/>
    </location>
</feature>
<dbReference type="AlphaFoldDB" id="A0A369JPR1"/>
<reference evidence="2" key="1">
    <citation type="submission" date="2018-04" db="EMBL/GenBank/DDBJ databases">
        <title>Whole genome sequencing of Hypsizygus marmoreus.</title>
        <authorList>
            <person name="Choi I.-G."/>
            <person name="Min B."/>
            <person name="Kim J.-G."/>
            <person name="Kim S."/>
            <person name="Oh Y.-L."/>
            <person name="Kong W.-S."/>
            <person name="Park H."/>
            <person name="Jeong J."/>
            <person name="Song E.-S."/>
        </authorList>
    </citation>
    <scope>NUCLEOTIDE SEQUENCE [LARGE SCALE GENOMIC DNA]</scope>
    <source>
        <strain evidence="2">51987-8</strain>
    </source>
</reference>
<comment type="caution">
    <text evidence="2">The sequence shown here is derived from an EMBL/GenBank/DDBJ whole genome shotgun (WGS) entry which is preliminary data.</text>
</comment>